<protein>
    <recommendedName>
        <fullName evidence="3 9">DNA repair protein RecN</fullName>
    </recommendedName>
    <alternativeName>
        <fullName evidence="8 9">Recombination protein N</fullName>
    </alternativeName>
</protein>
<dbReference type="GO" id="GO:0006281">
    <property type="term" value="P:DNA repair"/>
    <property type="evidence" value="ECO:0007669"/>
    <property type="project" value="UniProtKB-KW"/>
</dbReference>
<dbReference type="SUPFAM" id="SSF52540">
    <property type="entry name" value="P-loop containing nucleoside triphosphate hydrolases"/>
    <property type="match status" value="2"/>
</dbReference>
<dbReference type="InterPro" id="IPR004604">
    <property type="entry name" value="DNA_recomb/repair_RecN"/>
</dbReference>
<evidence type="ECO:0000256" key="1">
    <source>
        <dbReference type="ARBA" id="ARBA00003618"/>
    </source>
</evidence>
<comment type="caution">
    <text evidence="12">The sequence shown here is derived from an EMBL/GenBank/DDBJ whole genome shotgun (WGS) entry which is preliminary data.</text>
</comment>
<keyword evidence="6" id="KW-0067">ATP-binding</keyword>
<dbReference type="GO" id="GO:0043590">
    <property type="term" value="C:bacterial nucleoid"/>
    <property type="evidence" value="ECO:0007669"/>
    <property type="project" value="TreeGrafter"/>
</dbReference>
<evidence type="ECO:0000256" key="3">
    <source>
        <dbReference type="ARBA" id="ARBA00021315"/>
    </source>
</evidence>
<comment type="similarity">
    <text evidence="2 9">Belongs to the RecN family.</text>
</comment>
<evidence type="ECO:0000256" key="8">
    <source>
        <dbReference type="ARBA" id="ARBA00033408"/>
    </source>
</evidence>
<dbReference type="Pfam" id="PF02463">
    <property type="entry name" value="SMC_N"/>
    <property type="match status" value="1"/>
</dbReference>
<dbReference type="EMBL" id="WBKA01000002">
    <property type="protein sequence ID" value="KAB1633046.1"/>
    <property type="molecule type" value="Genomic_DNA"/>
</dbReference>
<evidence type="ECO:0000313" key="12">
    <source>
        <dbReference type="EMBL" id="KAB1633046.1"/>
    </source>
</evidence>
<keyword evidence="5 9" id="KW-0227">DNA damage</keyword>
<dbReference type="Proteomes" id="UP000481339">
    <property type="component" value="Unassembled WGS sequence"/>
</dbReference>
<keyword evidence="10" id="KW-0175">Coiled coil</keyword>
<evidence type="ECO:0000256" key="4">
    <source>
        <dbReference type="ARBA" id="ARBA00022741"/>
    </source>
</evidence>
<evidence type="ECO:0000259" key="11">
    <source>
        <dbReference type="Pfam" id="PF02463"/>
    </source>
</evidence>
<evidence type="ECO:0000256" key="10">
    <source>
        <dbReference type="SAM" id="Coils"/>
    </source>
</evidence>
<dbReference type="GO" id="GO:0009432">
    <property type="term" value="P:SOS response"/>
    <property type="evidence" value="ECO:0007669"/>
    <property type="project" value="TreeGrafter"/>
</dbReference>
<name>A0A7C8FJ86_9MICO</name>
<dbReference type="GO" id="GO:0006310">
    <property type="term" value="P:DNA recombination"/>
    <property type="evidence" value="ECO:0007669"/>
    <property type="project" value="InterPro"/>
</dbReference>
<dbReference type="CDD" id="cd03241">
    <property type="entry name" value="ABC_RecN"/>
    <property type="match status" value="1"/>
</dbReference>
<feature type="domain" description="RecF/RecN/SMC N-terminal" evidence="11">
    <location>
        <begin position="2"/>
        <end position="513"/>
    </location>
</feature>
<dbReference type="OrthoDB" id="9806954at2"/>
<sequence length="561" mass="59540">MIEEIDIRDLGAVARATLALGPGLTVLTGETGAGKTMVVTALQLLQGARADASRVREGAERAEITGRLLVDPDGPVARAVEDAGGELDGDELIVSRRLAATGRTRAWAGGHAVPNGVLGRIMAPLVSIHGQSDQLRLRTPAEQRAVLDEAGGGPLHRAAESYRAAWEAWRELRRRLDDLVAGRQARAAEADRLREDVAVVERVAPRAGELAELEALVGRLDARQDLLRRAGTARQLLSAEDAMPDGRDLLGLAAAARAQLETAPDAALAALADRVAELEAVAQDVAGELSSFIASFDELGEADLARAHERLAELRELERRFGTVDRAIELLETGSARLAELDADDDTRQRLQTEVDRAETARDEAARALGAERRRAAAALAERVTAELHGLAMPEARLEIAVTDRPLDATGGDEVAFLLAGHAEATPLPLARTASGGELSRVMLALELCVSETAEGGTGRTFVFDEVDSGVGGQAAVRIGERLARLARHAQVLVVTHLPQVAAYADTHLAVQRAAGEHAGASDVVRLDDAGRDEELARMLAGRVSATALAHARELRRQSRV</sequence>
<dbReference type="PIRSF" id="PIRSF003128">
    <property type="entry name" value="RecN"/>
    <property type="match status" value="1"/>
</dbReference>
<dbReference type="Gene3D" id="3.40.50.300">
    <property type="entry name" value="P-loop containing nucleotide triphosphate hydrolases"/>
    <property type="match status" value="2"/>
</dbReference>
<organism evidence="12 13">
    <name type="scientific">Pseudoclavibacter caeni</name>
    <dbReference type="NCBI Taxonomy" id="908846"/>
    <lineage>
        <taxon>Bacteria</taxon>
        <taxon>Bacillati</taxon>
        <taxon>Actinomycetota</taxon>
        <taxon>Actinomycetes</taxon>
        <taxon>Micrococcales</taxon>
        <taxon>Microbacteriaceae</taxon>
        <taxon>Pseudoclavibacter</taxon>
    </lineage>
</organism>
<gene>
    <name evidence="12" type="primary">recN</name>
    <name evidence="12" type="ORF">F8O02_04165</name>
</gene>
<comment type="function">
    <text evidence="1 9">May be involved in recombinational repair of damaged DNA.</text>
</comment>
<dbReference type="PANTHER" id="PTHR11059">
    <property type="entry name" value="DNA REPAIR PROTEIN RECN"/>
    <property type="match status" value="1"/>
</dbReference>
<evidence type="ECO:0000256" key="2">
    <source>
        <dbReference type="ARBA" id="ARBA00009441"/>
    </source>
</evidence>
<dbReference type="NCBIfam" id="TIGR00634">
    <property type="entry name" value="recN"/>
    <property type="match status" value="1"/>
</dbReference>
<keyword evidence="7 9" id="KW-0234">DNA repair</keyword>
<keyword evidence="13" id="KW-1185">Reference proteome</keyword>
<accession>A0A7C8FJ86</accession>
<feature type="coiled-coil region" evidence="10">
    <location>
        <begin position="341"/>
        <end position="368"/>
    </location>
</feature>
<evidence type="ECO:0000256" key="5">
    <source>
        <dbReference type="ARBA" id="ARBA00022763"/>
    </source>
</evidence>
<reference evidence="12 13" key="1">
    <citation type="submission" date="2019-09" db="EMBL/GenBank/DDBJ databases">
        <title>Phylogeny of genus Pseudoclavibacter and closely related genus.</title>
        <authorList>
            <person name="Li Y."/>
        </authorList>
    </citation>
    <scope>NUCLEOTIDE SEQUENCE [LARGE SCALE GENOMIC DNA]</scope>
    <source>
        <strain evidence="12 13">JCM 16921</strain>
    </source>
</reference>
<dbReference type="InterPro" id="IPR027417">
    <property type="entry name" value="P-loop_NTPase"/>
</dbReference>
<evidence type="ECO:0000256" key="9">
    <source>
        <dbReference type="PIRNR" id="PIRNR003128"/>
    </source>
</evidence>
<dbReference type="InterPro" id="IPR003395">
    <property type="entry name" value="RecF/RecN/SMC_N"/>
</dbReference>
<proteinExistence type="inferred from homology"/>
<keyword evidence="4" id="KW-0547">Nucleotide-binding</keyword>
<dbReference type="GO" id="GO:0005524">
    <property type="term" value="F:ATP binding"/>
    <property type="evidence" value="ECO:0007669"/>
    <property type="project" value="UniProtKB-KW"/>
</dbReference>
<dbReference type="PANTHER" id="PTHR11059:SF0">
    <property type="entry name" value="DNA REPAIR PROTEIN RECN"/>
    <property type="match status" value="1"/>
</dbReference>
<evidence type="ECO:0000256" key="7">
    <source>
        <dbReference type="ARBA" id="ARBA00023204"/>
    </source>
</evidence>
<dbReference type="AlphaFoldDB" id="A0A7C8FJ86"/>
<evidence type="ECO:0000256" key="6">
    <source>
        <dbReference type="ARBA" id="ARBA00022840"/>
    </source>
</evidence>
<evidence type="ECO:0000313" key="13">
    <source>
        <dbReference type="Proteomes" id="UP000481339"/>
    </source>
</evidence>
<dbReference type="RefSeq" id="WP_158035968.1">
    <property type="nucleotide sequence ID" value="NZ_BAAAZV010000003.1"/>
</dbReference>